<keyword evidence="3" id="KW-1185">Reference proteome</keyword>
<dbReference type="Proteomes" id="UP000199081">
    <property type="component" value="Unassembled WGS sequence"/>
</dbReference>
<evidence type="ECO:0000313" key="3">
    <source>
        <dbReference type="Proteomes" id="UP000199081"/>
    </source>
</evidence>
<keyword evidence="1" id="KW-1133">Transmembrane helix</keyword>
<reference evidence="3" key="1">
    <citation type="submission" date="2016-10" db="EMBL/GenBank/DDBJ databases">
        <authorList>
            <person name="Varghese N."/>
            <person name="Submissions S."/>
        </authorList>
    </citation>
    <scope>NUCLEOTIDE SEQUENCE [LARGE SCALE GENOMIC DNA]</scope>
    <source>
        <strain evidence="3">DSM 19183</strain>
    </source>
</reference>
<protein>
    <submittedName>
        <fullName evidence="2">Uncharacterized protein</fullName>
    </submittedName>
</protein>
<evidence type="ECO:0000256" key="1">
    <source>
        <dbReference type="SAM" id="Phobius"/>
    </source>
</evidence>
<dbReference type="STRING" id="426702.SAMN04488099_104137"/>
<dbReference type="OrthoDB" id="10017305at2"/>
<feature type="transmembrane region" description="Helical" evidence="1">
    <location>
        <begin position="6"/>
        <end position="27"/>
    </location>
</feature>
<name>A0A1H7IJN9_9LACT</name>
<accession>A0A1H7IJN9</accession>
<keyword evidence="1" id="KW-0472">Membrane</keyword>
<evidence type="ECO:0000313" key="2">
    <source>
        <dbReference type="EMBL" id="SEK61937.1"/>
    </source>
</evidence>
<keyword evidence="1" id="KW-0812">Transmembrane</keyword>
<dbReference type="RefSeq" id="WP_091479761.1">
    <property type="nucleotide sequence ID" value="NZ_BJYC01000004.1"/>
</dbReference>
<dbReference type="EMBL" id="FNZU01000004">
    <property type="protein sequence ID" value="SEK61937.1"/>
    <property type="molecule type" value="Genomic_DNA"/>
</dbReference>
<proteinExistence type="predicted"/>
<sequence length="168" mass="19225">MSSNIQWGSVAEWITGIITATGIYLALRNNKVRIGLKHEADNGSIEVLLHNKSNFEVQINAVAVKYYKNRFIGGYLGSKTERTAEKHYRRKSIKLRPLGRDSLRVTPHKIIKDLDKDYYYVRYGCAYLGGTFKFINFRRKIKIPKDKKDGIFITGTIDGKPVKAEVDI</sequence>
<gene>
    <name evidence="2" type="ORF">SAMN04488099_104137</name>
</gene>
<organism evidence="2 3">
    <name type="scientific">Alkalibacterium pelagium</name>
    <dbReference type="NCBI Taxonomy" id="426702"/>
    <lineage>
        <taxon>Bacteria</taxon>
        <taxon>Bacillati</taxon>
        <taxon>Bacillota</taxon>
        <taxon>Bacilli</taxon>
        <taxon>Lactobacillales</taxon>
        <taxon>Carnobacteriaceae</taxon>
        <taxon>Alkalibacterium</taxon>
    </lineage>
</organism>
<dbReference type="AlphaFoldDB" id="A0A1H7IJN9"/>